<sequence>MARSSSRSLDDVMVKHDKLMQEIEDVRGASDAEKKSIEHKLAVSEASVTRLQEEIKKAGEEAEEKIKKVQEEAEASWEKKKEDFLKSDEFNRLCSTRALSFFQHGFNGCLAQLRANGFSEAEYPLPFLNVLKALEDLPDEGEVESSMAKK</sequence>
<evidence type="ECO:0000256" key="1">
    <source>
        <dbReference type="SAM" id="Coils"/>
    </source>
</evidence>
<keyword evidence="1" id="KW-0175">Coiled coil</keyword>
<evidence type="ECO:0000313" key="3">
    <source>
        <dbReference type="EMBL" id="KZV54386.1"/>
    </source>
</evidence>
<dbReference type="EMBL" id="KV012211">
    <property type="protein sequence ID" value="KZV25046.1"/>
    <property type="molecule type" value="Genomic_DNA"/>
</dbReference>
<keyword evidence="4" id="KW-1185">Reference proteome</keyword>
<evidence type="ECO:0000313" key="4">
    <source>
        <dbReference type="Proteomes" id="UP000250235"/>
    </source>
</evidence>
<feature type="coiled-coil region" evidence="1">
    <location>
        <begin position="34"/>
        <end position="75"/>
    </location>
</feature>
<accession>A0A2Z7AUJ3</accession>
<dbReference type="AlphaFoldDB" id="A0A2Z7AUJ3"/>
<reference evidence="2" key="2">
    <citation type="submission" date="2016-02" db="EMBL/GenBank/DDBJ databases">
        <authorList>
            <person name="Alioto T."/>
            <person name="Alioto T."/>
        </authorList>
    </citation>
    <scope>NUCLEOTIDE SEQUENCE</scope>
</reference>
<name>A0A2Z7AUJ3_9LAMI</name>
<proteinExistence type="predicted"/>
<protein>
    <submittedName>
        <fullName evidence="2">Uncharacterized protein</fullName>
    </submittedName>
</protein>
<organism evidence="2 4">
    <name type="scientific">Dorcoceras hygrometricum</name>
    <dbReference type="NCBI Taxonomy" id="472368"/>
    <lineage>
        <taxon>Eukaryota</taxon>
        <taxon>Viridiplantae</taxon>
        <taxon>Streptophyta</taxon>
        <taxon>Embryophyta</taxon>
        <taxon>Tracheophyta</taxon>
        <taxon>Spermatophyta</taxon>
        <taxon>Magnoliopsida</taxon>
        <taxon>eudicotyledons</taxon>
        <taxon>Gunneridae</taxon>
        <taxon>Pentapetalae</taxon>
        <taxon>asterids</taxon>
        <taxon>lamiids</taxon>
        <taxon>Lamiales</taxon>
        <taxon>Gesneriaceae</taxon>
        <taxon>Didymocarpoideae</taxon>
        <taxon>Trichosporeae</taxon>
        <taxon>Loxocarpinae</taxon>
        <taxon>Dorcoceras</taxon>
    </lineage>
</organism>
<dbReference type="Proteomes" id="UP000250235">
    <property type="component" value="Unassembled WGS sequence"/>
</dbReference>
<evidence type="ECO:0000313" key="2">
    <source>
        <dbReference type="EMBL" id="KZV25046.1"/>
    </source>
</evidence>
<gene>
    <name evidence="3" type="ORF">F511_18055</name>
    <name evidence="2" type="ORF">F511_44263</name>
</gene>
<dbReference type="EMBL" id="KQ989528">
    <property type="protein sequence ID" value="KZV54386.1"/>
    <property type="molecule type" value="Genomic_DNA"/>
</dbReference>
<reference evidence="2 4" key="1">
    <citation type="journal article" date="2015" name="Proc. Natl. Acad. Sci. U.S.A.">
        <title>The resurrection genome of Boea hygrometrica: A blueprint for survival of dehydration.</title>
        <authorList>
            <person name="Xiao L."/>
            <person name="Yang G."/>
            <person name="Zhang L."/>
            <person name="Yang X."/>
            <person name="Zhao S."/>
            <person name="Ji Z."/>
            <person name="Zhou Q."/>
            <person name="Hu M."/>
            <person name="Wang Y."/>
            <person name="Chen M."/>
            <person name="Xu Y."/>
            <person name="Jin H."/>
            <person name="Xiao X."/>
            <person name="Hu G."/>
            <person name="Bao F."/>
            <person name="Hu Y."/>
            <person name="Wan P."/>
            <person name="Li L."/>
            <person name="Deng X."/>
            <person name="Kuang T."/>
            <person name="Xiang C."/>
            <person name="Zhu J.K."/>
            <person name="Oliver M.J."/>
            <person name="He Y."/>
        </authorList>
    </citation>
    <scope>NUCLEOTIDE SEQUENCE [LARGE SCALE GENOMIC DNA]</scope>
    <source>
        <strain evidence="4">cv. XS01</strain>
    </source>
</reference>